<proteinExistence type="inferred from homology"/>
<organism evidence="5">
    <name type="scientific">Porcine rotavirus B</name>
    <dbReference type="NCBI Taxonomy" id="449582"/>
    <lineage>
        <taxon>Viruses</taxon>
        <taxon>Riboviria</taxon>
        <taxon>Orthornavirae</taxon>
        <taxon>Duplornaviricota</taxon>
        <taxon>Resentoviricetes</taxon>
        <taxon>Reovirales</taxon>
        <taxon>Sedoreoviridae</taxon>
        <taxon>Rotavirus</taxon>
        <taxon>Rotavirus betagastroenteritidis</taxon>
        <taxon>Rotavirus B</taxon>
    </lineage>
</organism>
<evidence type="ECO:0000256" key="1">
    <source>
        <dbReference type="ARBA" id="ARBA00022493"/>
    </source>
</evidence>
<comment type="function">
    <text evidence="4">Intermediate capsid protein that self assembles to form an icosahedral capsid with a T=13 symmetry, which consists of 230 trimers of VP6, with channels at each of its five-fold vertices. This capsid constitutes the middle concentric layer of the viral mature particle. The innermost VP2 capsid and the intermediate VP6 capsid remain intact following cell entry to protect the dsRNA from degradation and to prevent unfavorable antiviral responses in the host cell during all the replication cycle of the virus. Nascent transcripts are transcribed within the structural confines of this double-layered particle (DLP) and are extruded through the channels at the five-fold axes. VP6 is required for the transcription activity of the DLP.</text>
</comment>
<evidence type="ECO:0000256" key="3">
    <source>
        <dbReference type="ARBA" id="ARBA00022844"/>
    </source>
</evidence>
<reference evidence="5" key="1">
    <citation type="journal article" date="2014" name="Vet. Microbiol.">
        <title>VP6 genetic diversity, reassortment, intragenic recombination and classification of rotavirus B in American and Japanese pigs.</title>
        <authorList>
            <person name="Marthaler D."/>
            <person name="Suzuki T."/>
            <person name="Rossow K."/>
            <person name="Culhane M."/>
            <person name="Collins J."/>
            <person name="Goyal S."/>
            <person name="Tsunemitsu H."/>
            <person name="Ciarlet M."/>
            <person name="Matthijnssens J."/>
        </authorList>
    </citation>
    <scope>NUCLEOTIDE SEQUENCE</scope>
    <source>
        <strain evidence="5">RVB/Pig-wt/Japan/PB-7-5-5/2005/G7P[X]</strain>
    </source>
</reference>
<name>A0A096XEA7_9REOV</name>
<dbReference type="EMBL" id="KF882590">
    <property type="protein sequence ID" value="AHI44942.1"/>
    <property type="molecule type" value="Genomic_RNA"/>
</dbReference>
<comment type="similarity">
    <text evidence="4">Belongs to the rotavirus VP6 family.</text>
</comment>
<dbReference type="InterPro" id="IPR001385">
    <property type="entry name" value="Rotavirus_A/C_VP6"/>
</dbReference>
<dbReference type="GO" id="GO:0019064">
    <property type="term" value="P:fusion of virus membrane with host plasma membrane"/>
    <property type="evidence" value="ECO:0007669"/>
    <property type="project" value="UniProtKB-UniRule"/>
</dbReference>
<evidence type="ECO:0000313" key="5">
    <source>
        <dbReference type="EMBL" id="AHI44942.1"/>
    </source>
</evidence>
<dbReference type="GO" id="GO:0019031">
    <property type="term" value="C:viral envelope"/>
    <property type="evidence" value="ECO:0007669"/>
    <property type="project" value="UniProtKB-UniRule"/>
</dbReference>
<keyword evidence="1 4" id="KW-1154">Intermediate capsid protein</keyword>
<dbReference type="HAMAP" id="MF_04126">
    <property type="entry name" value="Rota_VP6"/>
    <property type="match status" value="1"/>
</dbReference>
<accession>A0A096XEA7</accession>
<comment type="subunit">
    <text evidence="4">Homotrimer. Interacts with the inner capsid protein VP2. Interacts with the outer capsid glycoprotein VP7.</text>
</comment>
<dbReference type="GO" id="GO:0039626">
    <property type="term" value="C:viral intermediate capsid"/>
    <property type="evidence" value="ECO:0007669"/>
    <property type="project" value="UniProtKB-UniRule"/>
</dbReference>
<keyword evidence="3 4" id="KW-0946">Virion</keyword>
<evidence type="ECO:0000256" key="2">
    <source>
        <dbReference type="ARBA" id="ARBA00022561"/>
    </source>
</evidence>
<evidence type="ECO:0000256" key="4">
    <source>
        <dbReference type="HAMAP-Rule" id="MF_04126"/>
    </source>
</evidence>
<protein>
    <recommendedName>
        <fullName evidence="4">Intermediate capsid protein VP6</fullName>
    </recommendedName>
</protein>
<dbReference type="GO" id="GO:0046789">
    <property type="term" value="F:host cell surface receptor binding"/>
    <property type="evidence" value="ECO:0007669"/>
    <property type="project" value="UniProtKB-UniRule"/>
</dbReference>
<keyword evidence="2 4" id="KW-0167">Capsid protein</keyword>
<dbReference type="GO" id="GO:0005198">
    <property type="term" value="F:structural molecule activity"/>
    <property type="evidence" value="ECO:0007669"/>
    <property type="project" value="UniProtKB-UniRule"/>
</dbReference>
<sequence>MDLIETVNACVKLQKRILLLAPNTNLNIEGQSTLNDYNAIASRINGKTYPLLDQTAILTPYTIHAPIVALAVRISTDDYDDMRSGIESIIDCLAAAIRTEGSRPVRVIERRVVEPVVKQLVEDLKLKSLISEIPIANFAATDTALIQPEVIEVENPLLVGILEQVVVRQPATNNGGNVRAALGRWSGNKGSVTCISGMEAEHMFNVDFKTRTCGVLNIVYTPAPGVMLIPMPQGRNRESVVIDVSCEMTADDFIIEFFDGNTIVHTERGIGIFSFPMCDRIRFRVTPWTQQKTQDNLDTPSMATWANGTAPRQPGISFMFEVRRTFTENDYKFLSRCTPKVQHVLETNFPETSFINRPQIEWNIQEMITSDADTVWARKIAMLVASFAAKI</sequence>
<comment type="subcellular location">
    <subcellularLocation>
        <location evidence="4">Virion</location>
    </subcellularLocation>
    <text evidence="4">Component of the intermediate capsid. Also found in spherical cytoplasmic structures, called virus factories, that appear early after infection and are the site of viral replication and packaging.</text>
</comment>
<dbReference type="Pfam" id="PF25657">
    <property type="entry name" value="Rota_VP6"/>
    <property type="match status" value="1"/>
</dbReference>